<evidence type="ECO:0000313" key="2">
    <source>
        <dbReference type="EMBL" id="GBM98183.1"/>
    </source>
</evidence>
<dbReference type="EMBL" id="BGPR01004299">
    <property type="protein sequence ID" value="GBM98183.1"/>
    <property type="molecule type" value="Genomic_DNA"/>
</dbReference>
<accession>A0A4Y2K628</accession>
<keyword evidence="3" id="KW-1185">Reference proteome</keyword>
<proteinExistence type="predicted"/>
<comment type="caution">
    <text evidence="2">The sequence shown here is derived from an EMBL/GenBank/DDBJ whole genome shotgun (WGS) entry which is preliminary data.</text>
</comment>
<feature type="region of interest" description="Disordered" evidence="1">
    <location>
        <begin position="1"/>
        <end position="20"/>
    </location>
</feature>
<protein>
    <submittedName>
        <fullName evidence="2">Uncharacterized protein</fullName>
    </submittedName>
</protein>
<dbReference type="AlphaFoldDB" id="A0A4Y2K628"/>
<name>A0A4Y2K628_ARAVE</name>
<evidence type="ECO:0000313" key="3">
    <source>
        <dbReference type="Proteomes" id="UP000499080"/>
    </source>
</evidence>
<reference evidence="2 3" key="1">
    <citation type="journal article" date="2019" name="Sci. Rep.">
        <title>Orb-weaving spider Araneus ventricosus genome elucidates the spidroin gene catalogue.</title>
        <authorList>
            <person name="Kono N."/>
            <person name="Nakamura H."/>
            <person name="Ohtoshi R."/>
            <person name="Moran D.A.P."/>
            <person name="Shinohara A."/>
            <person name="Yoshida Y."/>
            <person name="Fujiwara M."/>
            <person name="Mori M."/>
            <person name="Tomita M."/>
            <person name="Arakawa K."/>
        </authorList>
    </citation>
    <scope>NUCLEOTIDE SEQUENCE [LARGE SCALE GENOMIC DNA]</scope>
</reference>
<dbReference type="Proteomes" id="UP000499080">
    <property type="component" value="Unassembled WGS sequence"/>
</dbReference>
<sequence>MSHQAERTIGGSHLDAPSDGACNRWLSLICPMRRPVPPIGRTDIFNQAARTTGGSHLDAPSGGAYHRWIALICPTRRRVPQVART</sequence>
<organism evidence="2 3">
    <name type="scientific">Araneus ventricosus</name>
    <name type="common">Orbweaver spider</name>
    <name type="synonym">Epeira ventricosa</name>
    <dbReference type="NCBI Taxonomy" id="182803"/>
    <lineage>
        <taxon>Eukaryota</taxon>
        <taxon>Metazoa</taxon>
        <taxon>Ecdysozoa</taxon>
        <taxon>Arthropoda</taxon>
        <taxon>Chelicerata</taxon>
        <taxon>Arachnida</taxon>
        <taxon>Araneae</taxon>
        <taxon>Araneomorphae</taxon>
        <taxon>Entelegynae</taxon>
        <taxon>Araneoidea</taxon>
        <taxon>Araneidae</taxon>
        <taxon>Araneus</taxon>
    </lineage>
</organism>
<evidence type="ECO:0000256" key="1">
    <source>
        <dbReference type="SAM" id="MobiDB-lite"/>
    </source>
</evidence>
<gene>
    <name evidence="2" type="ORF">AVEN_135158_1</name>
</gene>